<evidence type="ECO:0000313" key="4">
    <source>
        <dbReference type="Proteomes" id="UP001140272"/>
    </source>
</evidence>
<dbReference type="RefSeq" id="WP_052428764.1">
    <property type="nucleotide sequence ID" value="NZ_CP092427.2"/>
</dbReference>
<dbReference type="Proteomes" id="UP001055159">
    <property type="component" value="Chromosome"/>
</dbReference>
<dbReference type="AlphaFoldDB" id="A0A9X3BSK1"/>
<evidence type="ECO:0000313" key="2">
    <source>
        <dbReference type="EMBL" id="ULP38238.1"/>
    </source>
</evidence>
<protein>
    <submittedName>
        <fullName evidence="1">Uncharacterized protein</fullName>
    </submittedName>
</protein>
<dbReference type="Proteomes" id="UP001140272">
    <property type="component" value="Unassembled WGS sequence"/>
</dbReference>
<dbReference type="EMBL" id="CP092427">
    <property type="protein sequence ID" value="ULP38238.1"/>
    <property type="molecule type" value="Genomic_DNA"/>
</dbReference>
<accession>A0A9X3BSK1</accession>
<dbReference type="EMBL" id="JACKRN010000872">
    <property type="protein sequence ID" value="MCV7073450.1"/>
    <property type="molecule type" value="Genomic_DNA"/>
</dbReference>
<gene>
    <name evidence="1" type="ORF">H7H73_27195</name>
    <name evidence="2" type="ORF">MJO55_07370</name>
</gene>
<dbReference type="Gene3D" id="2.160.10.10">
    <property type="entry name" value="Hexapeptide repeat proteins"/>
    <property type="match status" value="1"/>
</dbReference>
<reference evidence="1" key="2">
    <citation type="journal article" date="2022" name="BMC Genomics">
        <title>Comparative genome analysis of mycobacteria focusing on tRNA and non-coding RNA.</title>
        <authorList>
            <person name="Behra P.R.K."/>
            <person name="Pettersson B.M.F."/>
            <person name="Ramesh M."/>
            <person name="Das S."/>
            <person name="Dasgupta S."/>
            <person name="Kirsebom L.A."/>
        </authorList>
    </citation>
    <scope>NUCLEOTIDE SEQUENCE</scope>
    <source>
        <strain evidence="1">DSM 45406</strain>
    </source>
</reference>
<reference evidence="1" key="1">
    <citation type="submission" date="2020-07" db="EMBL/GenBank/DDBJ databases">
        <authorList>
            <person name="Pettersson B.M.F."/>
            <person name="Behra P.R.K."/>
            <person name="Ramesh M."/>
            <person name="Das S."/>
            <person name="Dasgupta S."/>
            <person name="Kirsebom L.A."/>
        </authorList>
    </citation>
    <scope>NUCLEOTIDE SEQUENCE</scope>
    <source>
        <strain evidence="1">DSM 45406</strain>
    </source>
</reference>
<dbReference type="InterPro" id="IPR011004">
    <property type="entry name" value="Trimer_LpxA-like_sf"/>
</dbReference>
<organism evidence="1 4">
    <name type="scientific">Mycolicibacterium rufum</name>
    <dbReference type="NCBI Taxonomy" id="318424"/>
    <lineage>
        <taxon>Bacteria</taxon>
        <taxon>Bacillati</taxon>
        <taxon>Actinomycetota</taxon>
        <taxon>Actinomycetes</taxon>
        <taxon>Mycobacteriales</taxon>
        <taxon>Mycobacteriaceae</taxon>
        <taxon>Mycolicibacterium</taxon>
    </lineage>
</organism>
<proteinExistence type="predicted"/>
<reference evidence="2" key="3">
    <citation type="submission" date="2022-08" db="EMBL/GenBank/DDBJ databases">
        <title>Whole genome sequencing of non-tuberculosis mycobacteria type-strains.</title>
        <authorList>
            <person name="Igarashi Y."/>
            <person name="Osugi A."/>
            <person name="Mitarai S."/>
        </authorList>
    </citation>
    <scope>NUCLEOTIDE SEQUENCE</scope>
    <source>
        <strain evidence="2">JCM 16372</strain>
    </source>
</reference>
<name>A0A9X3BSK1_9MYCO</name>
<keyword evidence="3" id="KW-1185">Reference proteome</keyword>
<sequence length="241" mass="26530">MITEVSPVRPNARLSLIVWLLPSSRFKVWALRRLGNCIGRNATLAPNLVLNCGRFELGDDVFINQLNVFRNLAGVRMGDKAIIGSMNQITASPDYQRFSRYVGLLLIEKLGAITNRHYIDCSGQVIIKQYAAIGGVKGIFQSHEIDLAEDKTTVGRVILDEYSISTTAVLMLRDSRLPARSVLAAGALMAKQRDGSELPVSQLYAGIPAKPVAPVGGFAWWQRQDHVTAVTPFNDEVFKSC</sequence>
<dbReference type="SUPFAM" id="SSF51161">
    <property type="entry name" value="Trimeric LpxA-like enzymes"/>
    <property type="match status" value="1"/>
</dbReference>
<evidence type="ECO:0000313" key="1">
    <source>
        <dbReference type="EMBL" id="MCV7073450.1"/>
    </source>
</evidence>
<evidence type="ECO:0000313" key="3">
    <source>
        <dbReference type="Proteomes" id="UP001055159"/>
    </source>
</evidence>